<dbReference type="AlphaFoldDB" id="A0A6J4UUP8"/>
<protein>
    <submittedName>
        <fullName evidence="2">Uncharacterized protein</fullName>
    </submittedName>
</protein>
<proteinExistence type="predicted"/>
<name>A0A6J4UUP8_9BACT</name>
<accession>A0A6J4UUP8</accession>
<feature type="region of interest" description="Disordered" evidence="1">
    <location>
        <begin position="180"/>
        <end position="259"/>
    </location>
</feature>
<gene>
    <name evidence="2" type="ORF">AVDCRST_MAG33-1531</name>
</gene>
<evidence type="ECO:0000256" key="1">
    <source>
        <dbReference type="SAM" id="MobiDB-lite"/>
    </source>
</evidence>
<evidence type="ECO:0000313" key="2">
    <source>
        <dbReference type="EMBL" id="CAA9559563.1"/>
    </source>
</evidence>
<organism evidence="2">
    <name type="scientific">uncultured Thermomicrobiales bacterium</name>
    <dbReference type="NCBI Taxonomy" id="1645740"/>
    <lineage>
        <taxon>Bacteria</taxon>
        <taxon>Pseudomonadati</taxon>
        <taxon>Thermomicrobiota</taxon>
        <taxon>Thermomicrobia</taxon>
        <taxon>Thermomicrobiales</taxon>
        <taxon>environmental samples</taxon>
    </lineage>
</organism>
<sequence length="259" mass="25870">MVIRAVVAAIMALSLATVGGQPGSAQGGTSFTYREVGVEWSVAYDGSISTAGSSDLADLALQSDSEQFVQFLTLPDNDGGAAGYLAAMIELFEGLGEIIGAETYETEDGEPAIGETDATAWEIRTITLDGQSGQAAHACWTIDDGAALWAIGLVPESSGDFAPVYTLFDAVSIGGEPVPIGLPLGDTSEAEGADATPESSTSSEGGEDDATPGAGDGAGDGEGDGVGDGSGNGAETSGADKEGTYSAPTFDYSLAFDPG</sequence>
<reference evidence="2" key="1">
    <citation type="submission" date="2020-02" db="EMBL/GenBank/DDBJ databases">
        <authorList>
            <person name="Meier V. D."/>
        </authorList>
    </citation>
    <scope>NUCLEOTIDE SEQUENCE</scope>
    <source>
        <strain evidence="2">AVDCRST_MAG33</strain>
    </source>
</reference>
<dbReference type="EMBL" id="CADCWK010000157">
    <property type="protein sequence ID" value="CAA9559563.1"/>
    <property type="molecule type" value="Genomic_DNA"/>
</dbReference>